<accession>A0A1X7AN64</accession>
<sequence length="36" mass="4103">MLDKNSELTKEELEAFVGEEIEEPPSISFEARHPNS</sequence>
<protein>
    <submittedName>
        <fullName evidence="1">Uncharacterized protein</fullName>
    </submittedName>
</protein>
<name>A0A1X7AN64_9GAMM</name>
<organism evidence="1 2">
    <name type="scientific">Parendozoicomonas haliclonae</name>
    <dbReference type="NCBI Taxonomy" id="1960125"/>
    <lineage>
        <taxon>Bacteria</taxon>
        <taxon>Pseudomonadati</taxon>
        <taxon>Pseudomonadota</taxon>
        <taxon>Gammaproteobacteria</taxon>
        <taxon>Oceanospirillales</taxon>
        <taxon>Endozoicomonadaceae</taxon>
        <taxon>Parendozoicomonas</taxon>
    </lineage>
</organism>
<dbReference type="EMBL" id="FWPT01000009">
    <property type="protein sequence ID" value="SMA49751.1"/>
    <property type="molecule type" value="Genomic_DNA"/>
</dbReference>
<dbReference type="Proteomes" id="UP000196573">
    <property type="component" value="Unassembled WGS sequence"/>
</dbReference>
<reference evidence="1 2" key="1">
    <citation type="submission" date="2017-03" db="EMBL/GenBank/DDBJ databases">
        <authorList>
            <person name="Afonso C.L."/>
            <person name="Miller P.J."/>
            <person name="Scott M.A."/>
            <person name="Spackman E."/>
            <person name="Goraichik I."/>
            <person name="Dimitrov K.M."/>
            <person name="Suarez D.L."/>
            <person name="Swayne D.E."/>
        </authorList>
    </citation>
    <scope>NUCLEOTIDE SEQUENCE [LARGE SCALE GENOMIC DNA]</scope>
    <source>
        <strain evidence="1">SB41UT1</strain>
    </source>
</reference>
<proteinExistence type="predicted"/>
<dbReference type="AlphaFoldDB" id="A0A1X7AN64"/>
<gene>
    <name evidence="1" type="ORF">EHSB41UT_03539</name>
</gene>
<evidence type="ECO:0000313" key="2">
    <source>
        <dbReference type="Proteomes" id="UP000196573"/>
    </source>
</evidence>
<keyword evidence="2" id="KW-1185">Reference proteome</keyword>
<evidence type="ECO:0000313" key="1">
    <source>
        <dbReference type="EMBL" id="SMA49751.1"/>
    </source>
</evidence>